<accession>A0A6A6T467</accession>
<evidence type="ECO:0000313" key="3">
    <source>
        <dbReference type="Proteomes" id="UP000799324"/>
    </source>
</evidence>
<reference evidence="2" key="1">
    <citation type="journal article" date="2020" name="Stud. Mycol.">
        <title>101 Dothideomycetes genomes: a test case for predicting lifestyles and emergence of pathogens.</title>
        <authorList>
            <person name="Haridas S."/>
            <person name="Albert R."/>
            <person name="Binder M."/>
            <person name="Bloem J."/>
            <person name="Labutti K."/>
            <person name="Salamov A."/>
            <person name="Andreopoulos B."/>
            <person name="Baker S."/>
            <person name="Barry K."/>
            <person name="Bills G."/>
            <person name="Bluhm B."/>
            <person name="Cannon C."/>
            <person name="Castanera R."/>
            <person name="Culley D."/>
            <person name="Daum C."/>
            <person name="Ezra D."/>
            <person name="Gonzalez J."/>
            <person name="Henrissat B."/>
            <person name="Kuo A."/>
            <person name="Liang C."/>
            <person name="Lipzen A."/>
            <person name="Lutzoni F."/>
            <person name="Magnuson J."/>
            <person name="Mondo S."/>
            <person name="Nolan M."/>
            <person name="Ohm R."/>
            <person name="Pangilinan J."/>
            <person name="Park H.-J."/>
            <person name="Ramirez L."/>
            <person name="Alfaro M."/>
            <person name="Sun H."/>
            <person name="Tritt A."/>
            <person name="Yoshinaga Y."/>
            <person name="Zwiers L.-H."/>
            <person name="Turgeon B."/>
            <person name="Goodwin S."/>
            <person name="Spatafora J."/>
            <person name="Crous P."/>
            <person name="Grigoriev I."/>
        </authorList>
    </citation>
    <scope>NUCLEOTIDE SEQUENCE</scope>
    <source>
        <strain evidence="2">CBS 122681</strain>
    </source>
</reference>
<feature type="region of interest" description="Disordered" evidence="1">
    <location>
        <begin position="1"/>
        <end position="77"/>
    </location>
</feature>
<feature type="region of interest" description="Disordered" evidence="1">
    <location>
        <begin position="329"/>
        <end position="362"/>
    </location>
</feature>
<dbReference type="AlphaFoldDB" id="A0A6A6T467"/>
<feature type="compositionally biased region" description="Basic and acidic residues" evidence="1">
    <location>
        <begin position="159"/>
        <end position="168"/>
    </location>
</feature>
<evidence type="ECO:0000256" key="1">
    <source>
        <dbReference type="SAM" id="MobiDB-lite"/>
    </source>
</evidence>
<protein>
    <submittedName>
        <fullName evidence="2">Uncharacterized protein</fullName>
    </submittedName>
</protein>
<evidence type="ECO:0000313" key="2">
    <source>
        <dbReference type="EMBL" id="KAF2654805.1"/>
    </source>
</evidence>
<name>A0A6A6T467_9PLEO</name>
<dbReference type="Proteomes" id="UP000799324">
    <property type="component" value="Unassembled WGS sequence"/>
</dbReference>
<gene>
    <name evidence="2" type="ORF">K491DRAFT_679369</name>
</gene>
<feature type="compositionally biased region" description="Polar residues" evidence="1">
    <location>
        <begin position="351"/>
        <end position="362"/>
    </location>
</feature>
<feature type="region of interest" description="Disordered" evidence="1">
    <location>
        <begin position="159"/>
        <end position="182"/>
    </location>
</feature>
<sequence>MAIASSANHPTPTPTPDSIPSPNSNHKPTTTTTTTTTTNPNAKPTPAPAPNPHDLTSHPLTTHAESASASPCTSISTSTSASQALSDIRANWHLTPRDALLPLSSEIPVPHPDPARWPPALLQALQRLSCLTGTERERQRAWNLITAHVRDRVGRRGDGRKMGVERRGKGWGGEEEEGRGRQGDEECLCEADVREAILSVQRIRKGQAAQAPWTGDGGGAGGNGYAEGNGKGGVGVGGGETGVGTRQHSVANTPTLKRKTSCTDSPSRKLMIDELIDWVCDGDKRHLQQPVKKRKISWTEPLVSNKLGINAGKVVAVADVDTKAVVRKNVEKEKGKENNVPAARTYDRGRQPTNTTPTSRLPSIQSLLSVIEPPEHFLSISPIRSASTSTSLSTSASASASASVSSGEESAKETANHRKSRSQSHSQSPSRDRVQSRPREGERLELEIAEAEIELRLARLKTKIKAPRGVAKPRELQFMRLKVGEAEAELRVVKLKLQRLGGG</sequence>
<dbReference type="EMBL" id="MU004358">
    <property type="protein sequence ID" value="KAF2654805.1"/>
    <property type="molecule type" value="Genomic_DNA"/>
</dbReference>
<feature type="compositionally biased region" description="Low complexity" evidence="1">
    <location>
        <begin position="66"/>
        <end position="77"/>
    </location>
</feature>
<keyword evidence="3" id="KW-1185">Reference proteome</keyword>
<organism evidence="2 3">
    <name type="scientific">Lophiostoma macrostomum CBS 122681</name>
    <dbReference type="NCBI Taxonomy" id="1314788"/>
    <lineage>
        <taxon>Eukaryota</taxon>
        <taxon>Fungi</taxon>
        <taxon>Dikarya</taxon>
        <taxon>Ascomycota</taxon>
        <taxon>Pezizomycotina</taxon>
        <taxon>Dothideomycetes</taxon>
        <taxon>Pleosporomycetidae</taxon>
        <taxon>Pleosporales</taxon>
        <taxon>Lophiostomataceae</taxon>
        <taxon>Lophiostoma</taxon>
    </lineage>
</organism>
<feature type="compositionally biased region" description="Basic and acidic residues" evidence="1">
    <location>
        <begin position="430"/>
        <end position="442"/>
    </location>
</feature>
<feature type="region of interest" description="Disordered" evidence="1">
    <location>
        <begin position="396"/>
        <end position="442"/>
    </location>
</feature>
<feature type="compositionally biased region" description="Low complexity" evidence="1">
    <location>
        <begin position="396"/>
        <end position="406"/>
    </location>
</feature>
<proteinExistence type="predicted"/>
<feature type="compositionally biased region" description="Low complexity" evidence="1">
    <location>
        <begin position="20"/>
        <end position="42"/>
    </location>
</feature>